<organism evidence="1 2">
    <name type="scientific">Rossellomorea aquimaris</name>
    <dbReference type="NCBI Taxonomy" id="189382"/>
    <lineage>
        <taxon>Bacteria</taxon>
        <taxon>Bacillati</taxon>
        <taxon>Bacillota</taxon>
        <taxon>Bacilli</taxon>
        <taxon>Bacillales</taxon>
        <taxon>Bacillaceae</taxon>
        <taxon>Rossellomorea</taxon>
    </lineage>
</organism>
<name>A0A366ESS9_9BACI</name>
<dbReference type="EMBL" id="QNRJ01000004">
    <property type="protein sequence ID" value="RBP05463.1"/>
    <property type="molecule type" value="Genomic_DNA"/>
</dbReference>
<evidence type="ECO:0000313" key="1">
    <source>
        <dbReference type="EMBL" id="RBP05463.1"/>
    </source>
</evidence>
<evidence type="ECO:0000313" key="2">
    <source>
        <dbReference type="Proteomes" id="UP000252118"/>
    </source>
</evidence>
<protein>
    <submittedName>
        <fullName evidence="1">Uncharacterized protein</fullName>
    </submittedName>
</protein>
<proteinExistence type="predicted"/>
<sequence>MNIVECRDRFVQYRMLDGAMLHPDHNERWWNDVVDFLFVSNVWYVPESKEVA</sequence>
<reference evidence="1 2" key="1">
    <citation type="submission" date="2018-06" db="EMBL/GenBank/DDBJ databases">
        <title>Freshwater and sediment microbial communities from various areas in North America, analyzing microbe dynamics in response to fracking.</title>
        <authorList>
            <person name="Lamendella R."/>
        </authorList>
    </citation>
    <scope>NUCLEOTIDE SEQUENCE [LARGE SCALE GENOMIC DNA]</scope>
    <source>
        <strain evidence="1 2">97B</strain>
    </source>
</reference>
<dbReference type="Proteomes" id="UP000252118">
    <property type="component" value="Unassembled WGS sequence"/>
</dbReference>
<comment type="caution">
    <text evidence="1">The sequence shown here is derived from an EMBL/GenBank/DDBJ whole genome shotgun (WGS) entry which is preliminary data.</text>
</comment>
<gene>
    <name evidence="1" type="ORF">DET59_104182</name>
</gene>
<accession>A0A366ESS9</accession>
<dbReference type="AlphaFoldDB" id="A0A366ESS9"/>